<keyword evidence="2" id="KW-1185">Reference proteome</keyword>
<name>A0A9P7JLJ1_9AGAM</name>
<organism evidence="1 2">
    <name type="scientific">Suillus discolor</name>
    <dbReference type="NCBI Taxonomy" id="1912936"/>
    <lineage>
        <taxon>Eukaryota</taxon>
        <taxon>Fungi</taxon>
        <taxon>Dikarya</taxon>
        <taxon>Basidiomycota</taxon>
        <taxon>Agaricomycotina</taxon>
        <taxon>Agaricomycetes</taxon>
        <taxon>Agaricomycetidae</taxon>
        <taxon>Boletales</taxon>
        <taxon>Suillineae</taxon>
        <taxon>Suillaceae</taxon>
        <taxon>Suillus</taxon>
    </lineage>
</organism>
<dbReference type="AlphaFoldDB" id="A0A9P7JLJ1"/>
<gene>
    <name evidence="1" type="ORF">F5147DRAFT_659159</name>
</gene>
<proteinExistence type="predicted"/>
<evidence type="ECO:0000313" key="2">
    <source>
        <dbReference type="Proteomes" id="UP000823399"/>
    </source>
</evidence>
<accession>A0A9P7JLJ1</accession>
<dbReference type="GeneID" id="64696815"/>
<dbReference type="OrthoDB" id="2506088at2759"/>
<sequence>MSSPHAAPMEMMSAMEESIRKAAESGVFTWDCKHEEEVMLELYGLFLGGNNPMQAEECSQAGLHCNYFCRTCEVGRTKEYKESDEGYKRKHCTPAGTAEEIHTQFSSVLALCATEKIKKSVASSGVKDTITGYILETVIELGKKLRKWGAGVQAKPEAEVKAILEKQLEDLL</sequence>
<protein>
    <submittedName>
        <fullName evidence="1">Uncharacterized protein</fullName>
    </submittedName>
</protein>
<reference evidence="1" key="1">
    <citation type="journal article" date="2020" name="New Phytol.">
        <title>Comparative genomics reveals dynamic genome evolution in host specialist ectomycorrhizal fungi.</title>
        <authorList>
            <person name="Lofgren L.A."/>
            <person name="Nguyen N.H."/>
            <person name="Vilgalys R."/>
            <person name="Ruytinx J."/>
            <person name="Liao H.L."/>
            <person name="Branco S."/>
            <person name="Kuo A."/>
            <person name="LaButti K."/>
            <person name="Lipzen A."/>
            <person name="Andreopoulos W."/>
            <person name="Pangilinan J."/>
            <person name="Riley R."/>
            <person name="Hundley H."/>
            <person name="Na H."/>
            <person name="Barry K."/>
            <person name="Grigoriev I.V."/>
            <person name="Stajich J.E."/>
            <person name="Kennedy P.G."/>
        </authorList>
    </citation>
    <scope>NUCLEOTIDE SEQUENCE</scope>
    <source>
        <strain evidence="1">FC423</strain>
    </source>
</reference>
<comment type="caution">
    <text evidence="1">The sequence shown here is derived from an EMBL/GenBank/DDBJ whole genome shotgun (WGS) entry which is preliminary data.</text>
</comment>
<dbReference type="EMBL" id="JABBWM010000142">
    <property type="protein sequence ID" value="KAG2086659.1"/>
    <property type="molecule type" value="Genomic_DNA"/>
</dbReference>
<evidence type="ECO:0000313" key="1">
    <source>
        <dbReference type="EMBL" id="KAG2086659.1"/>
    </source>
</evidence>
<dbReference type="RefSeq" id="XP_041284980.1">
    <property type="nucleotide sequence ID" value="XM_041434556.1"/>
</dbReference>
<dbReference type="Proteomes" id="UP000823399">
    <property type="component" value="Unassembled WGS sequence"/>
</dbReference>